<dbReference type="AlphaFoldDB" id="A9BL08"/>
<sequence length="452" mass="56436">MRTEYLIFLNLSKKRKLKKCLKLYYSNYLANRQKTLFLKNEERKKIYFFQEKFKYLARFNYEKNFYLTLFYRFNEYQSQFGNFNPREKIFLKFLFLNSKKTFGFFSNLTNLGVCFPNFFAEKKNLFFIDVGEKIFFNSQFSFKNFFIFEKFMKKKYDKSFKYPYENILDFFIFLKKKKFSMLKKNFFGGFSEKIFLIEFLVENFFKKNRNFNIWESFFFQVEKFFSFFPERQINHEIFRYFFITIKKIFKKEREGGLSNRLFFFREIFKFLFKIEWNDYFFKKKIELRNSPNNISVLLTKKTKFSWKILKNIDKTYLHRHEYIFKLTGLFPGKIFSFLKMIEFQCFFFLWNFKKYYLLFTLFTISEKILFPKNKFVKKFNLEFFKKEPKKKEIFINLIKLNFLSLIYQSTQKKNFLEKVDLSSFVLINHKKKSFIDYLFFFIFFQQSDVFLT</sequence>
<dbReference type="GeneID" id="5739550"/>
<protein>
    <submittedName>
        <fullName evidence="1">Uncharacterized protein</fullName>
    </submittedName>
</protein>
<keyword evidence="1" id="KW-0542">Nucleomorph</keyword>
<evidence type="ECO:0000313" key="2">
    <source>
        <dbReference type="Proteomes" id="UP000243127"/>
    </source>
</evidence>
<name>A9BL08_HEMAN</name>
<dbReference type="RefSeq" id="XP_001712516.1">
    <property type="nucleotide sequence ID" value="XM_001712464.1"/>
</dbReference>
<evidence type="ECO:0000313" key="1">
    <source>
        <dbReference type="EMBL" id="ABW98191.1"/>
    </source>
</evidence>
<dbReference type="Proteomes" id="UP000243127">
    <property type="component" value="Nucleomorph 3"/>
</dbReference>
<dbReference type="EMBL" id="CP000883">
    <property type="protein sequence ID" value="ABW98191.1"/>
    <property type="molecule type" value="Genomic_DNA"/>
</dbReference>
<geneLocation type="nucleomorph" evidence="1"/>
<organism evidence="1 2">
    <name type="scientific">Hemiselmis andersenii</name>
    <name type="common">Cryptophyte alga</name>
    <dbReference type="NCBI Taxonomy" id="464988"/>
    <lineage>
        <taxon>Eukaryota</taxon>
        <taxon>Cryptophyceae</taxon>
        <taxon>Cryptomonadales</taxon>
        <taxon>Hemiselmidaceae</taxon>
        <taxon>Hemiselmis</taxon>
    </lineage>
</organism>
<reference evidence="1 2" key="1">
    <citation type="journal article" date="2007" name="Proc. Natl. Acad. Sci. U.S.A.">
        <title>Nucleomorph genome of Hemiselmis andersenii reveals complete intron loss and compaction as a driver of protein structure and function.</title>
        <authorList>
            <person name="Lane C.E."/>
            <person name="van den Heuvel K."/>
            <person name="Kozera C."/>
            <person name="Curtis B.A."/>
            <person name="Parsons B.J."/>
            <person name="Bowman S."/>
            <person name="Archibald J.M."/>
        </authorList>
    </citation>
    <scope>NUCLEOTIDE SEQUENCE [LARGE SCALE GENOMIC DNA]</scope>
    <source>
        <strain evidence="1 2">CCMP644</strain>
    </source>
</reference>
<proteinExistence type="predicted"/>
<gene>
    <name evidence="1" type="ORF">HAN_3g381</name>
</gene>
<accession>A9BL08</accession>